<evidence type="ECO:0000259" key="1">
    <source>
        <dbReference type="Pfam" id="PF13304"/>
    </source>
</evidence>
<evidence type="ECO:0000313" key="3">
    <source>
        <dbReference type="EMBL" id="MDL2060221.1"/>
    </source>
</evidence>
<dbReference type="RefSeq" id="WP_243377035.1">
    <property type="nucleotide sequence ID" value="NZ_JAKZJU020000001.1"/>
</dbReference>
<keyword evidence="4" id="KW-1185">Reference proteome</keyword>
<accession>A0ABT7IPA9</accession>
<protein>
    <submittedName>
        <fullName evidence="3">DUF2813 domain-containing protein</fullName>
    </submittedName>
</protein>
<dbReference type="Pfam" id="PF13304">
    <property type="entry name" value="AAA_21"/>
    <property type="match status" value="1"/>
</dbReference>
<dbReference type="Pfam" id="PF20469">
    <property type="entry name" value="OLD-like_TOPRIM"/>
    <property type="match status" value="1"/>
</dbReference>
<dbReference type="InterPro" id="IPR051396">
    <property type="entry name" value="Bact_Antivir_Def_Nuclease"/>
</dbReference>
<dbReference type="PANTHER" id="PTHR43581:SF4">
    <property type="entry name" value="ATP_GTP PHOSPHATASE"/>
    <property type="match status" value="1"/>
</dbReference>
<organism evidence="3 4">
    <name type="scientific">Mesosutterella faecium</name>
    <dbReference type="NCBI Taxonomy" id="2925194"/>
    <lineage>
        <taxon>Bacteria</taxon>
        <taxon>Pseudomonadati</taxon>
        <taxon>Pseudomonadota</taxon>
        <taxon>Betaproteobacteria</taxon>
        <taxon>Burkholderiales</taxon>
        <taxon>Sutterellaceae</taxon>
        <taxon>Mesosutterella</taxon>
    </lineage>
</organism>
<comment type="caution">
    <text evidence="3">The sequence shown here is derived from an EMBL/GenBank/DDBJ whole genome shotgun (WGS) entry which is preliminary data.</text>
</comment>
<sequence>MIRLERLRIRGFRGISSLEMTLGPQTVLIGPNSAGKSTVLAALRLALEPEGSARPSTDFFVDPSGHRGEEALVDLMFVPCRADGARAERFEGLWKEALGALASYEPGSGREFFAFRTRLRRGPGESAAGLERRLLVRWREEEGAVLAQPPSCFTLVPVRSGSGLAAELRRPGSFVSRALRELSPGGPEEGLEEKDFGALRAAVERFVSVLDGQTPARALPRGPVTLGEVKRLFSLIGRGEAPAAFAPFLEESGGGRIALLLSTITLERLLAAQRAGRGEASHFITAVEEPELHLHPTAQRSITGHLRQLPGEVLLATHSPFVASGIEPLNYRFMVRSGGRVRVRWLPRRTDPADIRSIKRLILRNRGDMLFARGLILAEGITEEQLLRGMFRVRFGAPPEDFGLSILGVEGKSYEPYLRMAAVMQRPFVVVSDCDGDAKEVLRRQASRVFAEQGLPGGPAAGCGLFFLSEGLAMEGELASRESLRGLIALALSRMYADRARRGEDWRRRQERRILREPPSSLRRRMEKTKSEYSGFLAEAIEENPFGQPASELIPPAVGRAFDRVAGWLAPA</sequence>
<dbReference type="SUPFAM" id="SSF52540">
    <property type="entry name" value="P-loop containing nucleoside triphosphate hydrolases"/>
    <property type="match status" value="1"/>
</dbReference>
<dbReference type="CDD" id="cd01026">
    <property type="entry name" value="TOPRIM_OLD"/>
    <property type="match status" value="1"/>
</dbReference>
<feature type="domain" description="ATPase AAA-type core" evidence="1">
    <location>
        <begin position="256"/>
        <end position="322"/>
    </location>
</feature>
<dbReference type="InterPro" id="IPR027417">
    <property type="entry name" value="P-loop_NTPase"/>
</dbReference>
<dbReference type="InterPro" id="IPR022602">
    <property type="entry name" value="DUF2813"/>
</dbReference>
<dbReference type="PANTHER" id="PTHR43581">
    <property type="entry name" value="ATP/GTP PHOSPHATASE"/>
    <property type="match status" value="1"/>
</dbReference>
<evidence type="ECO:0000313" key="4">
    <source>
        <dbReference type="Proteomes" id="UP001165481"/>
    </source>
</evidence>
<dbReference type="InterPro" id="IPR034139">
    <property type="entry name" value="TOPRIM_OLD"/>
</dbReference>
<dbReference type="Proteomes" id="UP001165481">
    <property type="component" value="Unassembled WGS sequence"/>
</dbReference>
<evidence type="ECO:0000259" key="2">
    <source>
        <dbReference type="Pfam" id="PF20469"/>
    </source>
</evidence>
<dbReference type="EMBL" id="JAKZJU020000001">
    <property type="protein sequence ID" value="MDL2060221.1"/>
    <property type="molecule type" value="Genomic_DNA"/>
</dbReference>
<gene>
    <name evidence="3" type="ORF">MUN46_009770</name>
</gene>
<dbReference type="InterPro" id="IPR003959">
    <property type="entry name" value="ATPase_AAA_core"/>
</dbReference>
<feature type="domain" description="OLD protein-like TOPRIM" evidence="2">
    <location>
        <begin position="370"/>
        <end position="435"/>
    </location>
</feature>
<dbReference type="Pfam" id="PF11398">
    <property type="entry name" value="DUF2813"/>
    <property type="match status" value="1"/>
</dbReference>
<reference evidence="3" key="1">
    <citation type="submission" date="2023-03" db="EMBL/GenBank/DDBJ databases">
        <title>Mesosutterella sp. nov. isolated from porcine feces.</title>
        <authorList>
            <person name="Yu S."/>
        </authorList>
    </citation>
    <scope>NUCLEOTIDE SEQUENCE</scope>
    <source>
        <strain evidence="3">AGMB02718</strain>
    </source>
</reference>
<name>A0ABT7IPA9_9BURK</name>
<dbReference type="Gene3D" id="3.40.50.300">
    <property type="entry name" value="P-loop containing nucleotide triphosphate hydrolases"/>
    <property type="match status" value="1"/>
</dbReference>
<proteinExistence type="predicted"/>